<evidence type="ECO:0000313" key="1">
    <source>
        <dbReference type="Proteomes" id="UP000887579"/>
    </source>
</evidence>
<dbReference type="Proteomes" id="UP000887579">
    <property type="component" value="Unplaced"/>
</dbReference>
<sequence length="136" mass="15585">MDVPTFAQARISELSHDIDKCKTEGKNLQAECEKQHAEYQQECDRFNSLCIEYNSIKSTAQLQIDDHEDIKNQFIKFIQTLNENMKQKSAQIQNLQETVSTSANLFSKVLASPGLESNELKQEIQQLLDAHLNVEK</sequence>
<reference evidence="2" key="1">
    <citation type="submission" date="2022-11" db="UniProtKB">
        <authorList>
            <consortium name="WormBaseParasite"/>
        </authorList>
    </citation>
    <scope>IDENTIFICATION</scope>
</reference>
<accession>A0AC34FID0</accession>
<dbReference type="WBParaSite" id="ES5_v2.g17089.t1">
    <property type="protein sequence ID" value="ES5_v2.g17089.t1"/>
    <property type="gene ID" value="ES5_v2.g17089"/>
</dbReference>
<organism evidence="1 2">
    <name type="scientific">Panagrolaimus sp. ES5</name>
    <dbReference type="NCBI Taxonomy" id="591445"/>
    <lineage>
        <taxon>Eukaryota</taxon>
        <taxon>Metazoa</taxon>
        <taxon>Ecdysozoa</taxon>
        <taxon>Nematoda</taxon>
        <taxon>Chromadorea</taxon>
        <taxon>Rhabditida</taxon>
        <taxon>Tylenchina</taxon>
        <taxon>Panagrolaimomorpha</taxon>
        <taxon>Panagrolaimoidea</taxon>
        <taxon>Panagrolaimidae</taxon>
        <taxon>Panagrolaimus</taxon>
    </lineage>
</organism>
<proteinExistence type="predicted"/>
<protein>
    <submittedName>
        <fullName evidence="2">Cdc24/Scd1 N-terminal domain-containing protein</fullName>
    </submittedName>
</protein>
<name>A0AC34FID0_9BILA</name>
<evidence type="ECO:0000313" key="2">
    <source>
        <dbReference type="WBParaSite" id="ES5_v2.g17089.t1"/>
    </source>
</evidence>